<organism evidence="1 2">
    <name type="scientific">Prevotella lacticifex</name>
    <dbReference type="NCBI Taxonomy" id="2854755"/>
    <lineage>
        <taxon>Bacteria</taxon>
        <taxon>Pseudomonadati</taxon>
        <taxon>Bacteroidota</taxon>
        <taxon>Bacteroidia</taxon>
        <taxon>Bacteroidales</taxon>
        <taxon>Prevotellaceae</taxon>
        <taxon>Prevotella</taxon>
    </lineage>
</organism>
<evidence type="ECO:0000313" key="2">
    <source>
        <dbReference type="Proteomes" id="UP000825483"/>
    </source>
</evidence>
<comment type="caution">
    <text evidence="1">The sequence shown here is derived from an EMBL/GenBank/DDBJ whole genome shotgun (WGS) entry which is preliminary data.</text>
</comment>
<keyword evidence="2" id="KW-1185">Reference proteome</keyword>
<name>A0A9R1CD17_9BACT</name>
<dbReference type="EMBL" id="BPUB01000028">
    <property type="protein sequence ID" value="GJG60340.1"/>
    <property type="molecule type" value="Genomic_DNA"/>
</dbReference>
<sequence length="45" mass="5502">MLFILSQRRKERKDSFGMILLAILAAWRERFPQVVIILSQRREER</sequence>
<evidence type="ECO:0000313" key="1">
    <source>
        <dbReference type="EMBL" id="GJG60340.1"/>
    </source>
</evidence>
<protein>
    <submittedName>
        <fullName evidence="1">Uncharacterized protein</fullName>
    </submittedName>
</protein>
<dbReference type="Proteomes" id="UP000825483">
    <property type="component" value="Unassembled WGS sequence"/>
</dbReference>
<proteinExistence type="predicted"/>
<dbReference type="AlphaFoldDB" id="A0A9R1CD17"/>
<gene>
    <name evidence="1" type="ORF">PRLR5076_31910</name>
</gene>
<accession>A0A9R1CD17</accession>
<reference evidence="1" key="1">
    <citation type="journal article" date="2022" name="Int. J. Syst. Evol. Microbiol.">
        <title>Prevotella lacticifex sp. nov., isolated from the rumen of cows.</title>
        <authorList>
            <person name="Shinkai T."/>
            <person name="Ikeyama N."/>
            <person name="Kumagai M."/>
            <person name="Ohmori H."/>
            <person name="Sakamoto M."/>
            <person name="Ohkuma M."/>
            <person name="Mitsumori M."/>
        </authorList>
    </citation>
    <scope>NUCLEOTIDE SEQUENCE</scope>
    <source>
        <strain evidence="1">R5076</strain>
    </source>
</reference>